<dbReference type="AlphaFoldDB" id="A0A330L4W4"/>
<reference evidence="2" key="1">
    <citation type="submission" date="2018-04" db="EMBL/GenBank/DDBJ databases">
        <authorList>
            <person name="Lucker S."/>
            <person name="Sakoula D."/>
        </authorList>
    </citation>
    <scope>NUCLEOTIDE SEQUENCE [LARGE SCALE GENOMIC DNA]</scope>
</reference>
<dbReference type="EMBL" id="OUNR01000012">
    <property type="protein sequence ID" value="SPP64727.1"/>
    <property type="molecule type" value="Genomic_DNA"/>
</dbReference>
<protein>
    <submittedName>
        <fullName evidence="1">Uncharacterized protein</fullName>
    </submittedName>
</protein>
<gene>
    <name evidence="1" type="ORF">NITLEN_20367</name>
</gene>
<organism evidence="1 2">
    <name type="scientific">Nitrospira lenta</name>
    <dbReference type="NCBI Taxonomy" id="1436998"/>
    <lineage>
        <taxon>Bacteria</taxon>
        <taxon>Pseudomonadati</taxon>
        <taxon>Nitrospirota</taxon>
        <taxon>Nitrospiria</taxon>
        <taxon>Nitrospirales</taxon>
        <taxon>Nitrospiraceae</taxon>
        <taxon>Nitrospira</taxon>
    </lineage>
</organism>
<dbReference type="Proteomes" id="UP000248168">
    <property type="component" value="Unassembled WGS sequence"/>
</dbReference>
<keyword evidence="2" id="KW-1185">Reference proteome</keyword>
<dbReference type="InParanoid" id="A0A330L4W4"/>
<evidence type="ECO:0000313" key="1">
    <source>
        <dbReference type="EMBL" id="SPP64727.1"/>
    </source>
</evidence>
<name>A0A330L4W4_9BACT</name>
<sequence>MGVQAAPNPGELLPHRESPNAIPIRAATARVRVGVQVICVCHASKRVIVFSSNVSETLHVLGRGVVSEVAGSFGMVSPFAFELVRLVTFSLYVSVHV</sequence>
<evidence type="ECO:0000313" key="2">
    <source>
        <dbReference type="Proteomes" id="UP000248168"/>
    </source>
</evidence>
<accession>A0A330L4W4</accession>
<proteinExistence type="predicted"/>